<name>A0ABX8QZP3_9ACTN</name>
<evidence type="ECO:0000313" key="2">
    <source>
        <dbReference type="EMBL" id="QXJ24197.1"/>
    </source>
</evidence>
<feature type="compositionally biased region" description="Basic and acidic residues" evidence="1">
    <location>
        <begin position="83"/>
        <end position="97"/>
    </location>
</feature>
<sequence>MKFELVEPPEAPDHEVRDEAPEAVPATAEEAIAGLTEATVRFSADVAAESERIDASLAELAQVIRDSGHARHGFTAVPPGNFRPDRFSPPEEKERGR</sequence>
<dbReference type="EMBL" id="CP059572">
    <property type="protein sequence ID" value="QXJ24197.1"/>
    <property type="molecule type" value="Genomic_DNA"/>
</dbReference>
<reference evidence="2" key="1">
    <citation type="submission" date="2020-07" db="EMBL/GenBank/DDBJ databases">
        <authorList>
            <person name="Tarantini F.S."/>
            <person name="Hong K.W."/>
            <person name="Chan K.G."/>
        </authorList>
    </citation>
    <scope>NUCLEOTIDE SEQUENCE</scope>
    <source>
        <strain evidence="2">32-07</strain>
    </source>
</reference>
<feature type="compositionally biased region" description="Basic and acidic residues" evidence="1">
    <location>
        <begin position="1"/>
        <end position="20"/>
    </location>
</feature>
<evidence type="ECO:0000256" key="1">
    <source>
        <dbReference type="SAM" id="MobiDB-lite"/>
    </source>
</evidence>
<dbReference type="RefSeq" id="WP_231329898.1">
    <property type="nucleotide sequence ID" value="NZ_CP059572.1"/>
</dbReference>
<feature type="region of interest" description="Disordered" evidence="1">
    <location>
        <begin position="71"/>
        <end position="97"/>
    </location>
</feature>
<protein>
    <submittedName>
        <fullName evidence="2">Uncharacterized protein</fullName>
    </submittedName>
</protein>
<accession>A0ABX8QZP3</accession>
<feature type="region of interest" description="Disordered" evidence="1">
    <location>
        <begin position="1"/>
        <end position="21"/>
    </location>
</feature>
<evidence type="ECO:0000313" key="3">
    <source>
        <dbReference type="Proteomes" id="UP001049518"/>
    </source>
</evidence>
<keyword evidence="3" id="KW-1185">Reference proteome</keyword>
<gene>
    <name evidence="2" type="ORF">AGRA3207_005472</name>
</gene>
<proteinExistence type="predicted"/>
<organism evidence="2 3">
    <name type="scientific">Actinomadura graeca</name>
    <dbReference type="NCBI Taxonomy" id="2750812"/>
    <lineage>
        <taxon>Bacteria</taxon>
        <taxon>Bacillati</taxon>
        <taxon>Actinomycetota</taxon>
        <taxon>Actinomycetes</taxon>
        <taxon>Streptosporangiales</taxon>
        <taxon>Thermomonosporaceae</taxon>
        <taxon>Actinomadura</taxon>
    </lineage>
</organism>
<dbReference type="Proteomes" id="UP001049518">
    <property type="component" value="Chromosome"/>
</dbReference>